<organism evidence="2 3">
    <name type="scientific">Blyttiomyces helicus</name>
    <dbReference type="NCBI Taxonomy" id="388810"/>
    <lineage>
        <taxon>Eukaryota</taxon>
        <taxon>Fungi</taxon>
        <taxon>Fungi incertae sedis</taxon>
        <taxon>Chytridiomycota</taxon>
        <taxon>Chytridiomycota incertae sedis</taxon>
        <taxon>Chytridiomycetes</taxon>
        <taxon>Chytridiomycetes incertae sedis</taxon>
        <taxon>Blyttiomyces</taxon>
    </lineage>
</organism>
<sequence length="372" mass="43088">MSRRLSQFYKFLDYVKNELAPRASFKTKLSFDPSKLSTLILKRYLFDMLKKADVDKMLSESNIPSQYVDSPDNLTNYKVLVQMSRMSLIQWKQSLEQANDDVEKLYLSSDTIEQDSTYFYKHWKIIQDEVSGHEEVMSFFRIISEIIKNLSSRNIVQVSNDGVCTIMQTEVDQNWKEQDIFESSKPQIMQEFAIESDDMSAWERAASQLDSAAPIQMTQVDSDHLCDVMQLSAEMRDEILMQLSVKNVVLLDIEYPKKKVLESLSPIVSSRAWTVIDRPRLHFLMKYNVLGASAHVMDQFSGSMNTIPVAQQMRWIGLHAMGIYLLFIFFMKIEKKGVLNFLFTMQQYLKYGAAIIADFMPLISLVIITIIM</sequence>
<dbReference type="AlphaFoldDB" id="A0A4P9WIZ7"/>
<dbReference type="Proteomes" id="UP000269721">
    <property type="component" value="Unassembled WGS sequence"/>
</dbReference>
<evidence type="ECO:0000313" key="3">
    <source>
        <dbReference type="Proteomes" id="UP000269721"/>
    </source>
</evidence>
<keyword evidence="1" id="KW-0812">Transmembrane</keyword>
<proteinExistence type="predicted"/>
<evidence type="ECO:0000313" key="2">
    <source>
        <dbReference type="EMBL" id="RKO92015.1"/>
    </source>
</evidence>
<accession>A0A4P9WIZ7</accession>
<keyword evidence="1" id="KW-1133">Transmembrane helix</keyword>
<protein>
    <submittedName>
        <fullName evidence="2">Uncharacterized protein</fullName>
    </submittedName>
</protein>
<name>A0A4P9WIZ7_9FUNG</name>
<keyword evidence="1" id="KW-0472">Membrane</keyword>
<reference evidence="3" key="1">
    <citation type="journal article" date="2018" name="Nat. Microbiol.">
        <title>Leveraging single-cell genomics to expand the fungal tree of life.</title>
        <authorList>
            <person name="Ahrendt S.R."/>
            <person name="Quandt C.A."/>
            <person name="Ciobanu D."/>
            <person name="Clum A."/>
            <person name="Salamov A."/>
            <person name="Andreopoulos B."/>
            <person name="Cheng J.F."/>
            <person name="Woyke T."/>
            <person name="Pelin A."/>
            <person name="Henrissat B."/>
            <person name="Reynolds N.K."/>
            <person name="Benny G.L."/>
            <person name="Smith M.E."/>
            <person name="James T.Y."/>
            <person name="Grigoriev I.V."/>
        </authorList>
    </citation>
    <scope>NUCLEOTIDE SEQUENCE [LARGE SCALE GENOMIC DNA]</scope>
</reference>
<dbReference type="EMBL" id="KZ994807">
    <property type="protein sequence ID" value="RKO92015.1"/>
    <property type="molecule type" value="Genomic_DNA"/>
</dbReference>
<feature type="transmembrane region" description="Helical" evidence="1">
    <location>
        <begin position="351"/>
        <end position="371"/>
    </location>
</feature>
<gene>
    <name evidence="2" type="ORF">BDK51DRAFT_28202</name>
</gene>
<feature type="transmembrane region" description="Helical" evidence="1">
    <location>
        <begin position="313"/>
        <end position="331"/>
    </location>
</feature>
<evidence type="ECO:0000256" key="1">
    <source>
        <dbReference type="SAM" id="Phobius"/>
    </source>
</evidence>
<keyword evidence="3" id="KW-1185">Reference proteome</keyword>